<name>A0A9W6KIE9_9ACTN</name>
<feature type="signal peptide" evidence="2">
    <location>
        <begin position="1"/>
        <end position="20"/>
    </location>
</feature>
<gene>
    <name evidence="3" type="ORF">GCM10017581_044140</name>
</gene>
<protein>
    <submittedName>
        <fullName evidence="3">Uncharacterized protein</fullName>
    </submittedName>
</protein>
<proteinExistence type="predicted"/>
<organism evidence="3 4">
    <name type="scientific">Dactylosporangium matsuzakiense</name>
    <dbReference type="NCBI Taxonomy" id="53360"/>
    <lineage>
        <taxon>Bacteria</taxon>
        <taxon>Bacillati</taxon>
        <taxon>Actinomycetota</taxon>
        <taxon>Actinomycetes</taxon>
        <taxon>Micromonosporales</taxon>
        <taxon>Micromonosporaceae</taxon>
        <taxon>Dactylosporangium</taxon>
    </lineage>
</organism>
<dbReference type="EMBL" id="BSFP01000025">
    <property type="protein sequence ID" value="GLL02672.1"/>
    <property type="molecule type" value="Genomic_DNA"/>
</dbReference>
<sequence>MGTFFLVIVAVLLLATPAQAHGGAAVTINSDGRGSVWITAQWQDGHPINEPTQVTMAARTDAGAAVPPATLHQTGDERGTQTYTGTLDPGAWRISIDLGAPVNGHCQALIPVAPSSATPQPTEVACLIPATAAQSAAATDGAAASLTPLWITLAALAVAGAAFATYRFRRRPRGETPAG</sequence>
<keyword evidence="4" id="KW-1185">Reference proteome</keyword>
<reference evidence="3" key="2">
    <citation type="submission" date="2023-01" db="EMBL/GenBank/DDBJ databases">
        <authorList>
            <person name="Sun Q."/>
            <person name="Evtushenko L."/>
        </authorList>
    </citation>
    <scope>NUCLEOTIDE SEQUENCE</scope>
    <source>
        <strain evidence="3">VKM Ac-1321</strain>
    </source>
</reference>
<feature type="transmembrane region" description="Helical" evidence="1">
    <location>
        <begin position="149"/>
        <end position="166"/>
    </location>
</feature>
<keyword evidence="1" id="KW-1133">Transmembrane helix</keyword>
<evidence type="ECO:0000313" key="3">
    <source>
        <dbReference type="EMBL" id="GLL02672.1"/>
    </source>
</evidence>
<comment type="caution">
    <text evidence="3">The sequence shown here is derived from an EMBL/GenBank/DDBJ whole genome shotgun (WGS) entry which is preliminary data.</text>
</comment>
<keyword evidence="1" id="KW-0472">Membrane</keyword>
<accession>A0A9W6KIE9</accession>
<reference evidence="3" key="1">
    <citation type="journal article" date="2014" name="Int. J. Syst. Evol. Microbiol.">
        <title>Complete genome sequence of Corynebacterium casei LMG S-19264T (=DSM 44701T), isolated from a smear-ripened cheese.</title>
        <authorList>
            <consortium name="US DOE Joint Genome Institute (JGI-PGF)"/>
            <person name="Walter F."/>
            <person name="Albersmeier A."/>
            <person name="Kalinowski J."/>
            <person name="Ruckert C."/>
        </authorList>
    </citation>
    <scope>NUCLEOTIDE SEQUENCE</scope>
    <source>
        <strain evidence="3">VKM Ac-1321</strain>
    </source>
</reference>
<feature type="chain" id="PRO_5040895447" evidence="2">
    <location>
        <begin position="21"/>
        <end position="179"/>
    </location>
</feature>
<evidence type="ECO:0000313" key="4">
    <source>
        <dbReference type="Proteomes" id="UP001143480"/>
    </source>
</evidence>
<dbReference type="Proteomes" id="UP001143480">
    <property type="component" value="Unassembled WGS sequence"/>
</dbReference>
<evidence type="ECO:0000256" key="1">
    <source>
        <dbReference type="SAM" id="Phobius"/>
    </source>
</evidence>
<keyword evidence="2" id="KW-0732">Signal</keyword>
<evidence type="ECO:0000256" key="2">
    <source>
        <dbReference type="SAM" id="SignalP"/>
    </source>
</evidence>
<keyword evidence="1" id="KW-0812">Transmembrane</keyword>
<dbReference type="AlphaFoldDB" id="A0A9W6KIE9"/>